<accession>A0A2I1F5J6</accession>
<dbReference type="VEuPathDB" id="FungiDB:RhiirA1_470730"/>
<reference evidence="1 2" key="1">
    <citation type="submission" date="2017-10" db="EMBL/GenBank/DDBJ databases">
        <title>Extensive intraspecific genome diversity in a model arbuscular mycorrhizal fungus.</title>
        <authorList>
            <person name="Chen E.C.H."/>
            <person name="Morin E."/>
            <person name="Baudet D."/>
            <person name="Noel J."/>
            <person name="Ndikumana S."/>
            <person name="Charron P."/>
            <person name="St-Onge C."/>
            <person name="Giorgi J."/>
            <person name="Grigoriev I.V."/>
            <person name="Roux C."/>
            <person name="Martin F.M."/>
            <person name="Corradi N."/>
        </authorList>
    </citation>
    <scope>NUCLEOTIDE SEQUENCE [LARGE SCALE GENOMIC DNA]</scope>
    <source>
        <strain evidence="1 2">A1</strain>
    </source>
</reference>
<dbReference type="AlphaFoldDB" id="A0A2I1F5J6"/>
<dbReference type="Proteomes" id="UP000232688">
    <property type="component" value="Unassembled WGS sequence"/>
</dbReference>
<sequence>MGISSTGIFTDLDPTISILVMALLRPVLVMMALLRLIFAVATDIEKDFVELLAYISNNPDKILDLEESLKCGNDNVKDIYLRSLLTTQPVAGKYIYSTRDNVSWLDLLISQIYTDFIVLLGIGSLTAGIAGIKLQDMEIWVHFNEEENVNIHSGSDNLEDSELVTGLYNTEDNALEVTVKGNDDEGSPSDEEEEENVSNIELVQVEKASRIKYQGTTLDIILLTAKTIHSEWLKQTNHMPII</sequence>
<dbReference type="EMBL" id="LLXH01001506">
    <property type="protein sequence ID" value="PKC58599.1"/>
    <property type="molecule type" value="Genomic_DNA"/>
</dbReference>
<protein>
    <submittedName>
        <fullName evidence="1">Uncharacterized protein</fullName>
    </submittedName>
</protein>
<dbReference type="VEuPathDB" id="FungiDB:FUN_009054"/>
<reference evidence="1 2" key="2">
    <citation type="submission" date="2017-10" db="EMBL/GenBank/DDBJ databases">
        <title>Genome analyses suggest a sexual origin of heterokaryosis in a supposedly ancient asexual fungus.</title>
        <authorList>
            <person name="Corradi N."/>
            <person name="Sedzielewska K."/>
            <person name="Noel J."/>
            <person name="Charron P."/>
            <person name="Farinelli L."/>
            <person name="Marton T."/>
            <person name="Kruger M."/>
            <person name="Pelin A."/>
            <person name="Brachmann A."/>
            <person name="Corradi N."/>
        </authorList>
    </citation>
    <scope>NUCLEOTIDE SEQUENCE [LARGE SCALE GENOMIC DNA]</scope>
    <source>
        <strain evidence="1 2">A1</strain>
    </source>
</reference>
<dbReference type="OrthoDB" id="10354897at2759"/>
<evidence type="ECO:0000313" key="1">
    <source>
        <dbReference type="EMBL" id="PKC58599.1"/>
    </source>
</evidence>
<evidence type="ECO:0000313" key="2">
    <source>
        <dbReference type="Proteomes" id="UP000232688"/>
    </source>
</evidence>
<dbReference type="VEuPathDB" id="FungiDB:RhiirFUN_005907"/>
<name>A0A2I1F5J6_9GLOM</name>
<proteinExistence type="predicted"/>
<comment type="caution">
    <text evidence="1">The sequence shown here is derived from an EMBL/GenBank/DDBJ whole genome shotgun (WGS) entry which is preliminary data.</text>
</comment>
<organism evidence="1 2">
    <name type="scientific">Rhizophagus irregularis</name>
    <dbReference type="NCBI Taxonomy" id="588596"/>
    <lineage>
        <taxon>Eukaryota</taxon>
        <taxon>Fungi</taxon>
        <taxon>Fungi incertae sedis</taxon>
        <taxon>Mucoromycota</taxon>
        <taxon>Glomeromycotina</taxon>
        <taxon>Glomeromycetes</taxon>
        <taxon>Glomerales</taxon>
        <taxon>Glomeraceae</taxon>
        <taxon>Rhizophagus</taxon>
    </lineage>
</organism>
<gene>
    <name evidence="1" type="ORF">RhiirA1_470730</name>
</gene>